<dbReference type="eggNOG" id="ENOG5032KXS">
    <property type="taxonomic scope" value="Bacteria"/>
</dbReference>
<evidence type="ECO:0008006" key="3">
    <source>
        <dbReference type="Google" id="ProtNLM"/>
    </source>
</evidence>
<dbReference type="RefSeq" id="WP_007126837.1">
    <property type="nucleotide sequence ID" value="NZ_AZFO01000003.1"/>
</dbReference>
<dbReference type="STRING" id="525365.HMPREF0548_2091"/>
<dbReference type="Proteomes" id="UP000005583">
    <property type="component" value="Unassembled WGS sequence"/>
</dbReference>
<comment type="caution">
    <text evidence="1">The sequence shown here is derived from an EMBL/GenBank/DDBJ whole genome shotgun (WGS) entry which is preliminary data.</text>
</comment>
<sequence length="101" mass="12034">MSEETETKKYFTLTNSDDNQITSGTDLDLIKRKDETVWVMNHVFLNPDEHDPHEITLLMKQVIAYVQESGKKVWPLDPIAIKYFEKHPELNDLWYHQPYIK</sequence>
<dbReference type="AlphaFoldDB" id="C2EQZ5"/>
<organism evidence="1 2">
    <name type="scientific">Lactobacillus ultunensis DSM 16047</name>
    <dbReference type="NCBI Taxonomy" id="525365"/>
    <lineage>
        <taxon>Bacteria</taxon>
        <taxon>Bacillati</taxon>
        <taxon>Bacillota</taxon>
        <taxon>Bacilli</taxon>
        <taxon>Lactobacillales</taxon>
        <taxon>Lactobacillaceae</taxon>
        <taxon>Lactobacillus</taxon>
    </lineage>
</organism>
<evidence type="ECO:0000313" key="2">
    <source>
        <dbReference type="Proteomes" id="UP000005583"/>
    </source>
</evidence>
<dbReference type="SUPFAM" id="SSF55729">
    <property type="entry name" value="Acyl-CoA N-acyltransferases (Nat)"/>
    <property type="match status" value="1"/>
</dbReference>
<dbReference type="InterPro" id="IPR016181">
    <property type="entry name" value="Acyl_CoA_acyltransferase"/>
</dbReference>
<dbReference type="HOGENOM" id="CLU_181453_0_0_9"/>
<evidence type="ECO:0000313" key="1">
    <source>
        <dbReference type="EMBL" id="EEJ71148.1"/>
    </source>
</evidence>
<reference evidence="1 2" key="1">
    <citation type="submission" date="2009-01" db="EMBL/GenBank/DDBJ databases">
        <authorList>
            <person name="Qin X."/>
            <person name="Bachman B."/>
            <person name="Battles P."/>
            <person name="Bell A."/>
            <person name="Bess C."/>
            <person name="Bickham C."/>
            <person name="Chaboub L."/>
            <person name="Chen D."/>
            <person name="Coyle M."/>
            <person name="Deiros D.R."/>
            <person name="Dinh H."/>
            <person name="Forbes L."/>
            <person name="Fowler G."/>
            <person name="Francisco L."/>
            <person name="Fu Q."/>
            <person name="Gubbala S."/>
            <person name="Hale W."/>
            <person name="Han Y."/>
            <person name="Hemphill L."/>
            <person name="Highlander S.K."/>
            <person name="Hirani K."/>
            <person name="Hogues M."/>
            <person name="Jackson L."/>
            <person name="Jakkamsetti A."/>
            <person name="Javaid M."/>
            <person name="Jiang H."/>
            <person name="Korchina V."/>
            <person name="Kovar C."/>
            <person name="Lara F."/>
            <person name="Lee S."/>
            <person name="Mata R."/>
            <person name="Mathew T."/>
            <person name="Moen C."/>
            <person name="Morales K."/>
            <person name="Munidasa M."/>
            <person name="Nazareth L."/>
            <person name="Ngo R."/>
            <person name="Nguyen L."/>
            <person name="Okwuonu G."/>
            <person name="Ongeri F."/>
            <person name="Patil S."/>
            <person name="Petrosino J."/>
            <person name="Pham C."/>
            <person name="Pham P."/>
            <person name="Pu L.-L."/>
            <person name="Puazo M."/>
            <person name="Raj R."/>
            <person name="Reid J."/>
            <person name="Rouhana J."/>
            <person name="Saada N."/>
            <person name="Shang Y."/>
            <person name="Simmons D."/>
            <person name="Thornton R."/>
            <person name="Warren J."/>
            <person name="Weissenberger G."/>
            <person name="Zhang J."/>
            <person name="Zhang L."/>
            <person name="Zhou C."/>
            <person name="Zhu D."/>
            <person name="Muzny D."/>
            <person name="Worley K."/>
            <person name="Gibbs R."/>
        </authorList>
    </citation>
    <scope>NUCLEOTIDE SEQUENCE [LARGE SCALE GENOMIC DNA]</scope>
    <source>
        <strain evidence="1 2">DSM 16047</strain>
    </source>
</reference>
<keyword evidence="2" id="KW-1185">Reference proteome</keyword>
<proteinExistence type="predicted"/>
<name>C2EQZ5_9LACO</name>
<dbReference type="EMBL" id="ACGU01000110">
    <property type="protein sequence ID" value="EEJ71148.1"/>
    <property type="molecule type" value="Genomic_DNA"/>
</dbReference>
<accession>C2EQZ5</accession>
<dbReference type="Gene3D" id="3.40.630.30">
    <property type="match status" value="1"/>
</dbReference>
<gene>
    <name evidence="1" type="ORF">HMPREF0548_2091</name>
</gene>
<protein>
    <recommendedName>
        <fullName evidence="3">N-acetyltransferase domain-containing protein</fullName>
    </recommendedName>
</protein>
<dbReference type="OrthoDB" id="2299199at2"/>
<dbReference type="PATRIC" id="fig|525365.8.peg.1100"/>